<dbReference type="SMART" id="SM00342">
    <property type="entry name" value="HTH_ARAC"/>
    <property type="match status" value="1"/>
</dbReference>
<evidence type="ECO:0000256" key="2">
    <source>
        <dbReference type="ARBA" id="ARBA00023125"/>
    </source>
</evidence>
<evidence type="ECO:0000256" key="3">
    <source>
        <dbReference type="ARBA" id="ARBA00023163"/>
    </source>
</evidence>
<dbReference type="GO" id="GO:0003700">
    <property type="term" value="F:DNA-binding transcription factor activity"/>
    <property type="evidence" value="ECO:0007669"/>
    <property type="project" value="InterPro"/>
</dbReference>
<keyword evidence="6" id="KW-1185">Reference proteome</keyword>
<dbReference type="SUPFAM" id="SSF46689">
    <property type="entry name" value="Homeodomain-like"/>
    <property type="match status" value="2"/>
</dbReference>
<dbReference type="Pfam" id="PF12833">
    <property type="entry name" value="HTH_18"/>
    <property type="match status" value="1"/>
</dbReference>
<accession>A0A1C0ZWY0</accession>
<name>A0A1C0ZWY0_9BACL</name>
<dbReference type="PROSITE" id="PS00041">
    <property type="entry name" value="HTH_ARAC_FAMILY_1"/>
    <property type="match status" value="1"/>
</dbReference>
<dbReference type="PRINTS" id="PR00032">
    <property type="entry name" value="HTHARAC"/>
</dbReference>
<dbReference type="InterPro" id="IPR018062">
    <property type="entry name" value="HTH_AraC-typ_CS"/>
</dbReference>
<dbReference type="Pfam" id="PF02311">
    <property type="entry name" value="AraC_binding"/>
    <property type="match status" value="1"/>
</dbReference>
<dbReference type="InterPro" id="IPR020449">
    <property type="entry name" value="Tscrpt_reg_AraC-type_HTH"/>
</dbReference>
<dbReference type="InterPro" id="IPR037923">
    <property type="entry name" value="HTH-like"/>
</dbReference>
<feature type="domain" description="HTH araC/xylS-type" evidence="4">
    <location>
        <begin position="189"/>
        <end position="288"/>
    </location>
</feature>
<evidence type="ECO:0000256" key="1">
    <source>
        <dbReference type="ARBA" id="ARBA00023015"/>
    </source>
</evidence>
<dbReference type="InterPro" id="IPR003313">
    <property type="entry name" value="AraC-bd"/>
</dbReference>
<sequence>MMEQPLRKSFFNDPMFPFEMVYRDRKSPQHELPEHLHDRYELVYIYEGRGTFLLNHNFYDMSEGDLFVIPGNTIHRAFPDTEVPVLSTALFFSPSLVRIPSLGDTHFILSSFEWARKRRKYKVNIPEALRGTFMSIIEQIKMELEDRKSGYKHAICLQLQFLLLQLNRLMSQVQSETEDPVHSVPQWMQSLLLFIDLHHTENDLCLTTLSKRASVSTSHLSRAFKQYTGISVIDYVNAKRIANTKEMLLTSDSSLEIIAQKCGFESLSHFHRLFKLLTGVTPGAYRRGNQLFKG</sequence>
<dbReference type="Gene3D" id="2.60.120.10">
    <property type="entry name" value="Jelly Rolls"/>
    <property type="match status" value="1"/>
</dbReference>
<dbReference type="PANTHER" id="PTHR43280:SF2">
    <property type="entry name" value="HTH-TYPE TRANSCRIPTIONAL REGULATOR EXSA"/>
    <property type="match status" value="1"/>
</dbReference>
<dbReference type="Proteomes" id="UP000093309">
    <property type="component" value="Unassembled WGS sequence"/>
</dbReference>
<comment type="caution">
    <text evidence="5">The sequence shown here is derived from an EMBL/GenBank/DDBJ whole genome shotgun (WGS) entry which is preliminary data.</text>
</comment>
<dbReference type="EMBL" id="LYPC01000027">
    <property type="protein sequence ID" value="OCT12599.1"/>
    <property type="molecule type" value="Genomic_DNA"/>
</dbReference>
<dbReference type="GO" id="GO:0043565">
    <property type="term" value="F:sequence-specific DNA binding"/>
    <property type="evidence" value="ECO:0007669"/>
    <property type="project" value="InterPro"/>
</dbReference>
<gene>
    <name evidence="5" type="ORF">A8709_32825</name>
</gene>
<reference evidence="6" key="1">
    <citation type="submission" date="2016-05" db="EMBL/GenBank/DDBJ databases">
        <title>Paenibacillus oryzae. sp. nov., isolated from the rice root.</title>
        <authorList>
            <person name="Zhang J."/>
            <person name="Zhang X."/>
        </authorList>
    </citation>
    <scope>NUCLEOTIDE SEQUENCE [LARGE SCALE GENOMIC DNA]</scope>
    <source>
        <strain evidence="6">KCTC13222</strain>
    </source>
</reference>
<dbReference type="InterPro" id="IPR018060">
    <property type="entry name" value="HTH_AraC"/>
</dbReference>
<evidence type="ECO:0000259" key="4">
    <source>
        <dbReference type="PROSITE" id="PS01124"/>
    </source>
</evidence>
<keyword evidence="1" id="KW-0805">Transcription regulation</keyword>
<dbReference type="InterPro" id="IPR014710">
    <property type="entry name" value="RmlC-like_jellyroll"/>
</dbReference>
<keyword evidence="2" id="KW-0238">DNA-binding</keyword>
<organism evidence="5 6">
    <name type="scientific">Paenibacillus pectinilyticus</name>
    <dbReference type="NCBI Taxonomy" id="512399"/>
    <lineage>
        <taxon>Bacteria</taxon>
        <taxon>Bacillati</taxon>
        <taxon>Bacillota</taxon>
        <taxon>Bacilli</taxon>
        <taxon>Bacillales</taxon>
        <taxon>Paenibacillaceae</taxon>
        <taxon>Paenibacillus</taxon>
    </lineage>
</organism>
<evidence type="ECO:0000313" key="6">
    <source>
        <dbReference type="Proteomes" id="UP000093309"/>
    </source>
</evidence>
<evidence type="ECO:0000313" key="5">
    <source>
        <dbReference type="EMBL" id="OCT12599.1"/>
    </source>
</evidence>
<protein>
    <recommendedName>
        <fullName evidence="4">HTH araC/xylS-type domain-containing protein</fullName>
    </recommendedName>
</protein>
<keyword evidence="3" id="KW-0804">Transcription</keyword>
<dbReference type="Gene3D" id="1.10.10.60">
    <property type="entry name" value="Homeodomain-like"/>
    <property type="match status" value="2"/>
</dbReference>
<dbReference type="PANTHER" id="PTHR43280">
    <property type="entry name" value="ARAC-FAMILY TRANSCRIPTIONAL REGULATOR"/>
    <property type="match status" value="1"/>
</dbReference>
<proteinExistence type="predicted"/>
<dbReference type="PROSITE" id="PS01124">
    <property type="entry name" value="HTH_ARAC_FAMILY_2"/>
    <property type="match status" value="1"/>
</dbReference>
<dbReference type="InterPro" id="IPR009057">
    <property type="entry name" value="Homeodomain-like_sf"/>
</dbReference>
<dbReference type="AlphaFoldDB" id="A0A1C0ZWY0"/>
<dbReference type="SUPFAM" id="SSF51215">
    <property type="entry name" value="Regulatory protein AraC"/>
    <property type="match status" value="1"/>
</dbReference>
<dbReference type="STRING" id="512399.A8709_32825"/>